<evidence type="ECO:0000256" key="2">
    <source>
        <dbReference type="SAM" id="Phobius"/>
    </source>
</evidence>
<keyword evidence="4" id="KW-1185">Reference proteome</keyword>
<name>D5WTG1_KYRT2</name>
<dbReference type="Proteomes" id="UP000002368">
    <property type="component" value="Chromosome"/>
</dbReference>
<feature type="transmembrane region" description="Helical" evidence="2">
    <location>
        <begin position="36"/>
        <end position="55"/>
    </location>
</feature>
<sequence>MTFRQFLLRAALLAAGWILILAPATGSRDVFDTPSRTLLMALLLGAASSLLWFALKRSVKKRRRRRRHKKNPVRRGKKTGTRTTKSRR</sequence>
<dbReference type="KEGG" id="bts:Btus_2538"/>
<dbReference type="AlphaFoldDB" id="D5WTG1"/>
<evidence type="ECO:0000313" key="4">
    <source>
        <dbReference type="Proteomes" id="UP000002368"/>
    </source>
</evidence>
<gene>
    <name evidence="3" type="ordered locus">Btus_2538</name>
</gene>
<feature type="region of interest" description="Disordered" evidence="1">
    <location>
        <begin position="59"/>
        <end position="88"/>
    </location>
</feature>
<keyword evidence="2" id="KW-0472">Membrane</keyword>
<proteinExistence type="predicted"/>
<evidence type="ECO:0000313" key="3">
    <source>
        <dbReference type="EMBL" id="ADG07197.1"/>
    </source>
</evidence>
<keyword evidence="2" id="KW-0812">Transmembrane</keyword>
<protein>
    <submittedName>
        <fullName evidence="3">Uncharacterized protein</fullName>
    </submittedName>
</protein>
<reference evidence="3 4" key="1">
    <citation type="journal article" date="2011" name="Stand. Genomic Sci.">
        <title>Complete genome sequence of the thermophilic, hydrogen-oxidizing Bacillus tusciae type strain (T2) and reclassification in the new genus, Kyrpidia gen. nov. as Kyrpidia tusciae comb. nov. and emendation of the family Alicyclobacillaceae da Costa and Rainey, 2010.</title>
        <authorList>
            <person name="Klenk H.P."/>
            <person name="Lapidus A."/>
            <person name="Chertkov O."/>
            <person name="Copeland A."/>
            <person name="Del Rio T.G."/>
            <person name="Nolan M."/>
            <person name="Lucas S."/>
            <person name="Chen F."/>
            <person name="Tice H."/>
            <person name="Cheng J.F."/>
            <person name="Han C."/>
            <person name="Bruce D."/>
            <person name="Goodwin L."/>
            <person name="Pitluck S."/>
            <person name="Pati A."/>
            <person name="Ivanova N."/>
            <person name="Mavromatis K."/>
            <person name="Daum C."/>
            <person name="Chen A."/>
            <person name="Palaniappan K."/>
            <person name="Chang Y.J."/>
            <person name="Land M."/>
            <person name="Hauser L."/>
            <person name="Jeffries C.D."/>
            <person name="Detter J.C."/>
            <person name="Rohde M."/>
            <person name="Abt B."/>
            <person name="Pukall R."/>
            <person name="Goker M."/>
            <person name="Bristow J."/>
            <person name="Markowitz V."/>
            <person name="Hugenholtz P."/>
            <person name="Eisen J.A."/>
        </authorList>
    </citation>
    <scope>NUCLEOTIDE SEQUENCE [LARGE SCALE GENOMIC DNA]</scope>
    <source>
        <strain evidence="3 4">DSM 2912</strain>
    </source>
</reference>
<organism evidence="3 4">
    <name type="scientific">Kyrpidia tusciae (strain DSM 2912 / NBRC 15312 / T2)</name>
    <name type="common">Bacillus tusciae</name>
    <dbReference type="NCBI Taxonomy" id="562970"/>
    <lineage>
        <taxon>Bacteria</taxon>
        <taxon>Bacillati</taxon>
        <taxon>Bacillota</taxon>
        <taxon>Bacilli</taxon>
        <taxon>Bacillales</taxon>
        <taxon>Alicyclobacillaceae</taxon>
        <taxon>Kyrpidia</taxon>
    </lineage>
</organism>
<dbReference type="EMBL" id="CP002017">
    <property type="protein sequence ID" value="ADG07197.1"/>
    <property type="molecule type" value="Genomic_DNA"/>
</dbReference>
<accession>D5WTG1</accession>
<keyword evidence="2" id="KW-1133">Transmembrane helix</keyword>
<evidence type="ECO:0000256" key="1">
    <source>
        <dbReference type="SAM" id="MobiDB-lite"/>
    </source>
</evidence>
<dbReference type="HOGENOM" id="CLU_2465022_0_0_9"/>